<dbReference type="GO" id="GO:0007160">
    <property type="term" value="P:cell-matrix adhesion"/>
    <property type="evidence" value="ECO:0007669"/>
    <property type="project" value="TreeGrafter"/>
</dbReference>
<evidence type="ECO:0000256" key="7">
    <source>
        <dbReference type="ARBA" id="ARBA00022837"/>
    </source>
</evidence>
<evidence type="ECO:0000313" key="20">
    <source>
        <dbReference type="EMBL" id="OCT60025.1"/>
    </source>
</evidence>
<proteinExistence type="inferred from homology"/>
<dbReference type="PROSITE" id="PS51470">
    <property type="entry name" value="FG_GAP"/>
    <property type="match status" value="4"/>
</dbReference>
<dbReference type="FunFam" id="1.20.5.930:FF:000001">
    <property type="entry name" value="Integrin subunit alpha V"/>
    <property type="match status" value="1"/>
</dbReference>
<dbReference type="PRINTS" id="PR01185">
    <property type="entry name" value="INTEGRINA"/>
</dbReference>
<keyword evidence="12" id="KW-1015">Disulfide bond</keyword>
<feature type="domain" description="Integrin alpha first immunoglubulin-like" evidence="17">
    <location>
        <begin position="489"/>
        <end position="640"/>
    </location>
</feature>
<evidence type="ECO:0000259" key="18">
    <source>
        <dbReference type="Pfam" id="PF20805"/>
    </source>
</evidence>
<dbReference type="Proteomes" id="UP000694892">
    <property type="component" value="Chromosome 9_10S"/>
</dbReference>
<feature type="repeat" description="FG-GAP" evidence="15">
    <location>
        <begin position="48"/>
        <end position="108"/>
    </location>
</feature>
<dbReference type="InterPro" id="IPR032695">
    <property type="entry name" value="Integrin_dom_sf"/>
</dbReference>
<dbReference type="GO" id="GO:0001525">
    <property type="term" value="P:angiogenesis"/>
    <property type="evidence" value="ECO:0007669"/>
    <property type="project" value="TreeGrafter"/>
</dbReference>
<dbReference type="PANTHER" id="PTHR23220:SF73">
    <property type="entry name" value="INTEGRIN ALPHA-IIB"/>
    <property type="match status" value="1"/>
</dbReference>
<dbReference type="EMBL" id="CM004483">
    <property type="protein sequence ID" value="OCT60025.1"/>
    <property type="molecule type" value="Genomic_DNA"/>
</dbReference>
<name>A0A974BSM0_XENLA</name>
<evidence type="ECO:0000259" key="17">
    <source>
        <dbReference type="Pfam" id="PF08441"/>
    </source>
</evidence>
<dbReference type="Gene3D" id="2.130.10.130">
    <property type="entry name" value="Integrin alpha, N-terminal"/>
    <property type="match status" value="1"/>
</dbReference>
<keyword evidence="9 16" id="KW-1133">Transmembrane helix</keyword>
<dbReference type="Gene3D" id="2.60.40.1530">
    <property type="entry name" value="ntegrin, alpha v. Chain A, domain 4"/>
    <property type="match status" value="1"/>
</dbReference>
<evidence type="ECO:0000256" key="13">
    <source>
        <dbReference type="ARBA" id="ARBA00023170"/>
    </source>
</evidence>
<dbReference type="SMART" id="SM00191">
    <property type="entry name" value="Int_alpha"/>
    <property type="match status" value="5"/>
</dbReference>
<feature type="repeat" description="FG-GAP" evidence="15">
    <location>
        <begin position="381"/>
        <end position="440"/>
    </location>
</feature>
<dbReference type="SUPFAM" id="SSF69318">
    <property type="entry name" value="Integrin alpha N-terminal domain"/>
    <property type="match status" value="1"/>
</dbReference>
<keyword evidence="13 16" id="KW-0675">Receptor</keyword>
<dbReference type="PROSITE" id="PS00242">
    <property type="entry name" value="INTEGRIN_ALPHA"/>
    <property type="match status" value="1"/>
</dbReference>
<evidence type="ECO:0000256" key="5">
    <source>
        <dbReference type="ARBA" id="ARBA00022729"/>
    </source>
</evidence>
<dbReference type="InterPro" id="IPR013519">
    <property type="entry name" value="Int_alpha_beta-p"/>
</dbReference>
<comment type="subcellular location">
    <subcellularLocation>
        <location evidence="1 16">Membrane</location>
        <topology evidence="1 16">Single-pass type I membrane protein</topology>
    </subcellularLocation>
</comment>
<keyword evidence="3 16" id="KW-0812">Transmembrane</keyword>
<keyword evidence="6" id="KW-0677">Repeat</keyword>
<dbReference type="GO" id="GO:0098609">
    <property type="term" value="P:cell-cell adhesion"/>
    <property type="evidence" value="ECO:0007669"/>
    <property type="project" value="TreeGrafter"/>
</dbReference>
<dbReference type="Gene3D" id="2.60.40.1510">
    <property type="entry name" value="ntegrin, alpha v. Chain A, domain 3"/>
    <property type="match status" value="1"/>
</dbReference>
<dbReference type="GO" id="GO:0033627">
    <property type="term" value="P:cell adhesion mediated by integrin"/>
    <property type="evidence" value="ECO:0007669"/>
    <property type="project" value="TreeGrafter"/>
</dbReference>
<evidence type="ECO:0000256" key="1">
    <source>
        <dbReference type="ARBA" id="ARBA00004479"/>
    </source>
</evidence>
<evidence type="ECO:0000256" key="11">
    <source>
        <dbReference type="ARBA" id="ARBA00023136"/>
    </source>
</evidence>
<accession>A0A974BSM0</accession>
<feature type="repeat" description="FG-GAP" evidence="15">
    <location>
        <begin position="441"/>
        <end position="504"/>
    </location>
</feature>
<feature type="transmembrane region" description="Helical" evidence="16">
    <location>
        <begin position="1021"/>
        <end position="1043"/>
    </location>
</feature>
<evidence type="ECO:0000256" key="15">
    <source>
        <dbReference type="PROSITE-ProRule" id="PRU00803"/>
    </source>
</evidence>
<dbReference type="InterPro" id="IPR013517">
    <property type="entry name" value="FG-GAP"/>
</dbReference>
<evidence type="ECO:0000256" key="6">
    <source>
        <dbReference type="ARBA" id="ARBA00022737"/>
    </source>
</evidence>
<dbReference type="InterPro" id="IPR048286">
    <property type="entry name" value="Integrin_alpha_Ig-like_3"/>
</dbReference>
<dbReference type="PANTHER" id="PTHR23220">
    <property type="entry name" value="INTEGRIN ALPHA"/>
    <property type="match status" value="1"/>
</dbReference>
<evidence type="ECO:0000256" key="14">
    <source>
        <dbReference type="ARBA" id="ARBA00023180"/>
    </source>
</evidence>
<dbReference type="Gene3D" id="2.60.40.1460">
    <property type="entry name" value="Integrin domains. Chain A, domain 2"/>
    <property type="match status" value="1"/>
</dbReference>
<dbReference type="InterPro" id="IPR028994">
    <property type="entry name" value="Integrin_alpha_N"/>
</dbReference>
<keyword evidence="14" id="KW-0325">Glycoprotein</keyword>
<evidence type="ECO:0000256" key="12">
    <source>
        <dbReference type="ARBA" id="ARBA00023157"/>
    </source>
</evidence>
<comment type="similarity">
    <text evidence="2 16">Belongs to the integrin alpha chain family.</text>
</comment>
<evidence type="ECO:0000256" key="2">
    <source>
        <dbReference type="ARBA" id="ARBA00008054"/>
    </source>
</evidence>
<evidence type="ECO:0000259" key="19">
    <source>
        <dbReference type="Pfam" id="PF20806"/>
    </source>
</evidence>
<dbReference type="InterPro" id="IPR018184">
    <property type="entry name" value="Integrin_alpha_C_CS"/>
</dbReference>
<dbReference type="InterPro" id="IPR000413">
    <property type="entry name" value="Integrin_alpha"/>
</dbReference>
<dbReference type="Gene3D" id="1.20.5.930">
    <property type="entry name" value="Bicelle-embedded integrin alpha(iib) transmembrane segment"/>
    <property type="match status" value="1"/>
</dbReference>
<dbReference type="InterPro" id="IPR013649">
    <property type="entry name" value="Integrin_alpha_Ig-like_1"/>
</dbReference>
<evidence type="ECO:0000313" key="21">
    <source>
        <dbReference type="Proteomes" id="UP000694892"/>
    </source>
</evidence>
<keyword evidence="4" id="KW-0479">Metal-binding</keyword>
<evidence type="ECO:0000256" key="9">
    <source>
        <dbReference type="ARBA" id="ARBA00022989"/>
    </source>
</evidence>
<evidence type="ECO:0000256" key="10">
    <source>
        <dbReference type="ARBA" id="ARBA00023037"/>
    </source>
</evidence>
<dbReference type="GO" id="GO:0046872">
    <property type="term" value="F:metal ion binding"/>
    <property type="evidence" value="ECO:0007669"/>
    <property type="project" value="UniProtKB-KW"/>
</dbReference>
<gene>
    <name evidence="20" type="ORF">XELAEV_18046044mg</name>
</gene>
<dbReference type="AlphaFoldDB" id="A0A974BSM0"/>
<dbReference type="GO" id="GO:0005178">
    <property type="term" value="F:integrin binding"/>
    <property type="evidence" value="ECO:0007669"/>
    <property type="project" value="TreeGrafter"/>
</dbReference>
<evidence type="ECO:0000256" key="8">
    <source>
        <dbReference type="ARBA" id="ARBA00022889"/>
    </source>
</evidence>
<feature type="domain" description="Integrin alpha second immunoglobulin-like" evidence="18">
    <location>
        <begin position="642"/>
        <end position="773"/>
    </location>
</feature>
<dbReference type="Pfam" id="PF01839">
    <property type="entry name" value="FG-GAP"/>
    <property type="match status" value="2"/>
</dbReference>
<keyword evidence="11 16" id="KW-0472">Membrane</keyword>
<dbReference type="Pfam" id="PF20805">
    <property type="entry name" value="Integrin_A_Ig_2"/>
    <property type="match status" value="1"/>
</dbReference>
<dbReference type="Pfam" id="PF20806">
    <property type="entry name" value="Integrin_A_Ig_3"/>
    <property type="match status" value="1"/>
</dbReference>
<reference evidence="21" key="1">
    <citation type="journal article" date="2016" name="Nature">
        <title>Genome evolution in the allotetraploid frog Xenopus laevis.</title>
        <authorList>
            <person name="Session A.M."/>
            <person name="Uno Y."/>
            <person name="Kwon T."/>
            <person name="Chapman J.A."/>
            <person name="Toyoda A."/>
            <person name="Takahashi S."/>
            <person name="Fukui A."/>
            <person name="Hikosaka A."/>
            <person name="Suzuki A."/>
            <person name="Kondo M."/>
            <person name="van Heeringen S.J."/>
            <person name="Quigley I."/>
            <person name="Heinz S."/>
            <person name="Ogino H."/>
            <person name="Ochi H."/>
            <person name="Hellsten U."/>
            <person name="Lyons J.B."/>
            <person name="Simakov O."/>
            <person name="Putnam N."/>
            <person name="Stites J."/>
            <person name="Kuroki Y."/>
            <person name="Tanaka T."/>
            <person name="Michiue T."/>
            <person name="Watanabe M."/>
            <person name="Bogdanovic O."/>
            <person name="Lister R."/>
            <person name="Georgiou G."/>
            <person name="Paranjpe S.S."/>
            <person name="van Kruijsbergen I."/>
            <person name="Shu S."/>
            <person name="Carlson J."/>
            <person name="Kinoshita T."/>
            <person name="Ohta Y."/>
            <person name="Mawaribuchi S."/>
            <person name="Jenkins J."/>
            <person name="Grimwood J."/>
            <person name="Schmutz J."/>
            <person name="Mitros T."/>
            <person name="Mozaffari S.V."/>
            <person name="Suzuki Y."/>
            <person name="Haramoto Y."/>
            <person name="Yamamoto T.S."/>
            <person name="Takagi C."/>
            <person name="Heald R."/>
            <person name="Miller K."/>
            <person name="Haudenschild C."/>
            <person name="Kitzman J."/>
            <person name="Nakayama T."/>
            <person name="Izutsu Y."/>
            <person name="Robert J."/>
            <person name="Fortriede J."/>
            <person name="Burns K."/>
            <person name="Lotay V."/>
            <person name="Karimi K."/>
            <person name="Yasuoka Y."/>
            <person name="Dichmann D.S."/>
            <person name="Flajnik M.F."/>
            <person name="Houston D.W."/>
            <person name="Shendure J."/>
            <person name="DuPasquier L."/>
            <person name="Vize P.D."/>
            <person name="Zorn A.M."/>
            <person name="Ito M."/>
            <person name="Marcotte E.M."/>
            <person name="Wallingford J.B."/>
            <person name="Ito Y."/>
            <person name="Asashima M."/>
            <person name="Ueno N."/>
            <person name="Matsuda Y."/>
            <person name="Veenstra G.J."/>
            <person name="Fujiyama A."/>
            <person name="Harland R.M."/>
            <person name="Taira M."/>
            <person name="Rokhsar D.S."/>
        </authorList>
    </citation>
    <scope>NUCLEOTIDE SEQUENCE [LARGE SCALE GENOMIC DNA]</scope>
    <source>
        <strain evidence="21">J</strain>
    </source>
</reference>
<keyword evidence="5" id="KW-0732">Signal</keyword>
<dbReference type="FunFam" id="2.60.40.1460:FF:000001">
    <property type="entry name" value="Integrin, alpha V"/>
    <property type="match status" value="1"/>
</dbReference>
<keyword evidence="10 16" id="KW-0401">Integrin</keyword>
<feature type="domain" description="Integrin alpha third immunoglobulin-like" evidence="19">
    <location>
        <begin position="786"/>
        <end position="1010"/>
    </location>
</feature>
<protein>
    <recommendedName>
        <fullName evidence="22">Integrin alpha-2 domain-containing protein</fullName>
    </recommendedName>
</protein>
<dbReference type="GO" id="GO:0009897">
    <property type="term" value="C:external side of plasma membrane"/>
    <property type="evidence" value="ECO:0007669"/>
    <property type="project" value="TreeGrafter"/>
</dbReference>
<organism evidence="20 21">
    <name type="scientific">Xenopus laevis</name>
    <name type="common">African clawed frog</name>
    <dbReference type="NCBI Taxonomy" id="8355"/>
    <lineage>
        <taxon>Eukaryota</taxon>
        <taxon>Metazoa</taxon>
        <taxon>Chordata</taxon>
        <taxon>Craniata</taxon>
        <taxon>Vertebrata</taxon>
        <taxon>Euteleostomi</taxon>
        <taxon>Amphibia</taxon>
        <taxon>Batrachia</taxon>
        <taxon>Anura</taxon>
        <taxon>Pipoidea</taxon>
        <taxon>Pipidae</taxon>
        <taxon>Xenopodinae</taxon>
        <taxon>Xenopus</taxon>
        <taxon>Xenopus</taxon>
    </lineage>
</organism>
<evidence type="ECO:0008006" key="22">
    <source>
        <dbReference type="Google" id="ProtNLM"/>
    </source>
</evidence>
<dbReference type="InterPro" id="IPR048285">
    <property type="entry name" value="Integrin_alpha_Ig-like_2"/>
</dbReference>
<keyword evidence="8 16" id="KW-0130">Cell adhesion</keyword>
<evidence type="ECO:0000256" key="16">
    <source>
        <dbReference type="RuleBase" id="RU003762"/>
    </source>
</evidence>
<dbReference type="GO" id="GO:0008305">
    <property type="term" value="C:integrin complex"/>
    <property type="evidence" value="ECO:0007669"/>
    <property type="project" value="InterPro"/>
</dbReference>
<dbReference type="Pfam" id="PF08441">
    <property type="entry name" value="Integrin_A_Ig_1"/>
    <property type="match status" value="1"/>
</dbReference>
<keyword evidence="7" id="KW-0106">Calcium</keyword>
<feature type="repeat" description="FG-GAP" evidence="15">
    <location>
        <begin position="316"/>
        <end position="380"/>
    </location>
</feature>
<dbReference type="GO" id="GO:0007229">
    <property type="term" value="P:integrin-mediated signaling pathway"/>
    <property type="evidence" value="ECO:0007669"/>
    <property type="project" value="UniProtKB-KW"/>
</dbReference>
<sequence length="1064" mass="117540">MKNKTDSKSLKDPFHCLLLSLQVSSEDKATMMPLLLILLIPTYVQNLNLDKTPQTLSGPPGSYFGFSMDFYKGMSIVVGAPRMQIFQSNVTNGGGVFLCPWDPKGSSCTNINFDKTGDRSDSVGSGTMKVYKSNQWLGATVRTWNTAIVACAPLQHWNFIQSDQEAGVAPTGACYITDNLRDIHEFAPCRDNKTDIYYAPDNRYCEVGFSAEISKNGTLLAGAPGGYYFKGLCATEDLPSILKKPPTSALLRSYPSRQISPNFRFPSTMLSHDAYKGFSVAYGEFTDDNVPEIVLGSPVYPHMGIVEIYTNDYQWRIYTFKEEQIASYFGHSVAVTDVNNDGKDDVLVGAPLFMERRTGGKLQEVGRVYVYLQRTYSRFSNDHPILRGSRVYGQFGSSIAPIGDIDQDGFNDVAVGAPFGGESGGGCVHIYRGSTAGLSPQPSQILDSPLPPPSQFGFALRGGTDIDNNGYPDLLVGAFEADKVFIFRAQPVVVLQASLFFHPEALNPEVKLCKLPQGGAAVSCFTLRVCAQASGRSLPKKISLSAELQLDRLKSRFARRTFFLDSSQPSKTIDMELHSNSAQICQNLTAYLRGESEFKDKLSPIAVSVNFSLVKEQSPDTVQPTLHGTTLLQEQTNILLDCGEDNVCIPDLHLRANWSADPLLIGIDNLVHVLFNATNSGEGAYEAELHVWLPVGAHYMQVLGKAEEKILCSPKKGNESEIVVCELGNPMKNRAEIHADLQLSFSNLEDSGSTVAFQMQIKSRNSMNSSSPVFWVKMPVTVATTLELRGSSHPAEVVLPLPNWEPKVESRKAQDYGEEVTHLYELHNAGPSSVNVQLVVQSPTIYQDDYILYPLRLEFDDKMTCENQSTLNPLKLDIFFTTEAPLSYSTGNNHRLDKRDVRKETTDELIDEGKNHTKKDETLQKHPIQLNCSSGVPCWAVTCSMQNLDRGERATVKLHSILWIPSLIKRPQQQFILLSLGSFQVTGVPYKIQPSTLLAGKAAANTTVLWASPDGQKEIPLWWIIVGALGGLLLLALFVFVMWKLGFFERTRPPTDDQDELASD</sequence>
<dbReference type="SUPFAM" id="SSF69179">
    <property type="entry name" value="Integrin domains"/>
    <property type="match status" value="3"/>
</dbReference>
<evidence type="ECO:0000256" key="3">
    <source>
        <dbReference type="ARBA" id="ARBA00022692"/>
    </source>
</evidence>
<evidence type="ECO:0000256" key="4">
    <source>
        <dbReference type="ARBA" id="ARBA00022723"/>
    </source>
</evidence>